<evidence type="ECO:0000259" key="1">
    <source>
        <dbReference type="Pfam" id="PF12146"/>
    </source>
</evidence>
<dbReference type="InterPro" id="IPR029021">
    <property type="entry name" value="Prot-tyrosine_phosphatase-like"/>
</dbReference>
<evidence type="ECO:0000313" key="2">
    <source>
        <dbReference type="EMBL" id="SAM04769.1"/>
    </source>
</evidence>
<evidence type="ECO:0000313" key="3">
    <source>
        <dbReference type="Proteomes" id="UP000078561"/>
    </source>
</evidence>
<dbReference type="PANTHER" id="PTHR42886:SF53">
    <property type="entry name" value="ALPHA_BETA-HYDROLASES SUPERFAMILY PROTEIN"/>
    <property type="match status" value="1"/>
</dbReference>
<gene>
    <name evidence="2" type="primary">ABSGL_10635.1 scaffold 12033</name>
</gene>
<sequence length="548" mass="61702">MDSSTKITIINAHGESLVGILEKKPSLDTDRPRPRIMLISHGVLGHKDYLFFRLLAQELPITSFRFDFRGNGESEGLAGYAHMAEDTEDIATVAAYFEKQGYEVYGVIGHSRGAVACLKYAASCEKPLKHVVNCSGRYKMNDNQIYKNRPEIGASLDKQGYFDWSVKQRDRITKIKVTREDVDKFCAWDNSYVSNIPLATCVLTVHGINDTIVPVYNAAMYANAIPNHTLALLPDADHNFKGHFEDVVSTIVDHLNKHELDAYEKMISMNFHSGVMIPRWIDVEGVKNFRDLGGWPLKDGSGYVRERSIFRCAHLGGITENGIKVIQGLNVHAVFDFRSQPELDHHGSLPETDGITLYPSSIFKDEEFEPANRAADLKNYYEGPEGIARAYMKIMTVAKTQYGNIFRYIINEFKADSRTALIVHCTGGKDRTGLWCMLLLGLCGVDEEVIAREYALTNLGYWVADEELKIYADYTNTTFDQMKAAISAPYEAMIVFLASMKKQYGSIESYVQNQCGLSTTECNTLRQLLVVPVPFEQKQFYRCKPASS</sequence>
<organism evidence="2">
    <name type="scientific">Absidia glauca</name>
    <name type="common">Pin mould</name>
    <dbReference type="NCBI Taxonomy" id="4829"/>
    <lineage>
        <taxon>Eukaryota</taxon>
        <taxon>Fungi</taxon>
        <taxon>Fungi incertae sedis</taxon>
        <taxon>Mucoromycota</taxon>
        <taxon>Mucoromycotina</taxon>
        <taxon>Mucoromycetes</taxon>
        <taxon>Mucorales</taxon>
        <taxon>Cunninghamellaceae</taxon>
        <taxon>Absidia</taxon>
    </lineage>
</organism>
<dbReference type="EMBL" id="LT554417">
    <property type="protein sequence ID" value="SAM04769.1"/>
    <property type="molecule type" value="Genomic_DNA"/>
</dbReference>
<dbReference type="Gene3D" id="3.40.50.1820">
    <property type="entry name" value="alpha/beta hydrolase"/>
    <property type="match status" value="1"/>
</dbReference>
<feature type="domain" description="Serine aminopeptidase S33" evidence="1">
    <location>
        <begin position="36"/>
        <end position="146"/>
    </location>
</feature>
<dbReference type="InParanoid" id="A0A163MGM6"/>
<dbReference type="InterPro" id="IPR026893">
    <property type="entry name" value="Tyr/Ser_Pase_IphP-type"/>
</dbReference>
<dbReference type="AlphaFoldDB" id="A0A163MGM6"/>
<dbReference type="Pfam" id="PF13350">
    <property type="entry name" value="Y_phosphatase3"/>
    <property type="match status" value="1"/>
</dbReference>
<protein>
    <recommendedName>
        <fullName evidence="1">Serine aminopeptidase S33 domain-containing protein</fullName>
    </recommendedName>
</protein>
<dbReference type="Pfam" id="PF12146">
    <property type="entry name" value="Hydrolase_4"/>
    <property type="match status" value="1"/>
</dbReference>
<dbReference type="InterPro" id="IPR029058">
    <property type="entry name" value="AB_hydrolase_fold"/>
</dbReference>
<dbReference type="SUPFAM" id="SSF53474">
    <property type="entry name" value="alpha/beta-Hydrolases"/>
    <property type="match status" value="1"/>
</dbReference>
<dbReference type="PANTHER" id="PTHR42886">
    <property type="entry name" value="RE40534P-RELATED"/>
    <property type="match status" value="1"/>
</dbReference>
<dbReference type="InterPro" id="IPR022742">
    <property type="entry name" value="Hydrolase_4"/>
</dbReference>
<dbReference type="SUPFAM" id="SSF52799">
    <property type="entry name" value="(Phosphotyrosine protein) phosphatases II"/>
    <property type="match status" value="1"/>
</dbReference>
<proteinExistence type="predicted"/>
<dbReference type="Gene3D" id="3.90.190.10">
    <property type="entry name" value="Protein tyrosine phosphatase superfamily"/>
    <property type="match status" value="1"/>
</dbReference>
<dbReference type="GO" id="GO:0004721">
    <property type="term" value="F:phosphoprotein phosphatase activity"/>
    <property type="evidence" value="ECO:0007669"/>
    <property type="project" value="InterPro"/>
</dbReference>
<keyword evidence="3" id="KW-1185">Reference proteome</keyword>
<name>A0A163MGM6_ABSGL</name>
<dbReference type="OMA" id="RNYCYQK"/>
<dbReference type="Proteomes" id="UP000078561">
    <property type="component" value="Unassembled WGS sequence"/>
</dbReference>
<dbReference type="PROSITE" id="PS00383">
    <property type="entry name" value="TYR_PHOSPHATASE_1"/>
    <property type="match status" value="1"/>
</dbReference>
<dbReference type="InterPro" id="IPR016130">
    <property type="entry name" value="Tyr_Pase_AS"/>
</dbReference>
<reference evidence="2" key="1">
    <citation type="submission" date="2016-04" db="EMBL/GenBank/DDBJ databases">
        <authorList>
            <person name="Evans L.H."/>
            <person name="Alamgir A."/>
            <person name="Owens N."/>
            <person name="Weber N.D."/>
            <person name="Virtaneva K."/>
            <person name="Barbian K."/>
            <person name="Babar A."/>
            <person name="Rosenke K."/>
        </authorList>
    </citation>
    <scope>NUCLEOTIDE SEQUENCE [LARGE SCALE GENOMIC DNA]</scope>
    <source>
        <strain evidence="2">CBS 101.48</strain>
    </source>
</reference>
<dbReference type="STRING" id="4829.A0A163MGM6"/>
<dbReference type="OrthoDB" id="9988524at2759"/>
<accession>A0A163MGM6</accession>